<evidence type="ECO:0000313" key="3">
    <source>
        <dbReference type="Proteomes" id="UP000588586"/>
    </source>
</evidence>
<reference evidence="2 3" key="1">
    <citation type="submission" date="2020-04" db="EMBL/GenBank/DDBJ databases">
        <title>Knoellia sp. isolate from air conditioner.</title>
        <authorList>
            <person name="Chea S."/>
            <person name="Kim D.-U."/>
        </authorList>
    </citation>
    <scope>NUCLEOTIDE SEQUENCE [LARGE SCALE GENOMIC DNA]</scope>
    <source>
        <strain evidence="2 3">DB2414S</strain>
    </source>
</reference>
<sequence length="109" mass="11916">MADQLVVDLDGLRTLSSTLTTVTNDLNATRKVIEAARGDLGAAEVYEALDSFENNWDDGRGQIDKNMKAMKEVLDESVKAYEQVDGELDRQLRDQMKPASGGGSPQKAQ</sequence>
<evidence type="ECO:0000313" key="2">
    <source>
        <dbReference type="EMBL" id="NNM44400.1"/>
    </source>
</evidence>
<dbReference type="GO" id="GO:0009306">
    <property type="term" value="P:protein secretion"/>
    <property type="evidence" value="ECO:0007669"/>
    <property type="project" value="InterPro"/>
</dbReference>
<name>A0A849H3N5_9MICO</name>
<dbReference type="InterPro" id="IPR022536">
    <property type="entry name" value="EspC"/>
</dbReference>
<accession>A0A849H3N5</accession>
<evidence type="ECO:0000256" key="1">
    <source>
        <dbReference type="SAM" id="MobiDB-lite"/>
    </source>
</evidence>
<feature type="compositionally biased region" description="Gly residues" evidence="1">
    <location>
        <begin position="100"/>
        <end position="109"/>
    </location>
</feature>
<dbReference type="EMBL" id="JABEPQ010000001">
    <property type="protein sequence ID" value="NNM44400.1"/>
    <property type="molecule type" value="Genomic_DNA"/>
</dbReference>
<protein>
    <recommendedName>
        <fullName evidence="4">WXG100 family type VII secretion target</fullName>
    </recommendedName>
</protein>
<dbReference type="AlphaFoldDB" id="A0A849H3N5"/>
<gene>
    <name evidence="2" type="ORF">HJG52_00055</name>
</gene>
<dbReference type="Pfam" id="PF10824">
    <property type="entry name" value="T7SS_ESX_EspC"/>
    <property type="match status" value="1"/>
</dbReference>
<organism evidence="2 3">
    <name type="scientific">Knoellia koreensis</name>
    <dbReference type="NCBI Taxonomy" id="2730921"/>
    <lineage>
        <taxon>Bacteria</taxon>
        <taxon>Bacillati</taxon>
        <taxon>Actinomycetota</taxon>
        <taxon>Actinomycetes</taxon>
        <taxon>Micrococcales</taxon>
        <taxon>Intrasporangiaceae</taxon>
        <taxon>Knoellia</taxon>
    </lineage>
</organism>
<comment type="caution">
    <text evidence="2">The sequence shown here is derived from an EMBL/GenBank/DDBJ whole genome shotgun (WGS) entry which is preliminary data.</text>
</comment>
<proteinExistence type="predicted"/>
<dbReference type="RefSeq" id="WP_171241558.1">
    <property type="nucleotide sequence ID" value="NZ_JABEPQ010000001.1"/>
</dbReference>
<dbReference type="Proteomes" id="UP000588586">
    <property type="component" value="Unassembled WGS sequence"/>
</dbReference>
<evidence type="ECO:0008006" key="4">
    <source>
        <dbReference type="Google" id="ProtNLM"/>
    </source>
</evidence>
<feature type="region of interest" description="Disordered" evidence="1">
    <location>
        <begin position="89"/>
        <end position="109"/>
    </location>
</feature>
<keyword evidence="3" id="KW-1185">Reference proteome</keyword>